<evidence type="ECO:0000256" key="12">
    <source>
        <dbReference type="SAM" id="MobiDB-lite"/>
    </source>
</evidence>
<feature type="repeat" description="WD" evidence="11">
    <location>
        <begin position="325"/>
        <end position="356"/>
    </location>
</feature>
<dbReference type="EMBL" id="BDGX01000009">
    <property type="protein sequence ID" value="GAV47837.1"/>
    <property type="molecule type" value="Genomic_DNA"/>
</dbReference>
<feature type="compositionally biased region" description="Basic and acidic residues" evidence="12">
    <location>
        <begin position="754"/>
        <end position="777"/>
    </location>
</feature>
<dbReference type="PROSITE" id="PS50294">
    <property type="entry name" value="WD_REPEATS_REGION"/>
    <property type="match status" value="1"/>
</dbReference>
<dbReference type="SUPFAM" id="SSF50978">
    <property type="entry name" value="WD40 repeat-like"/>
    <property type="match status" value="1"/>
</dbReference>
<dbReference type="GO" id="GO:0061700">
    <property type="term" value="C:GATOR2 complex"/>
    <property type="evidence" value="ECO:0007669"/>
    <property type="project" value="TreeGrafter"/>
</dbReference>
<dbReference type="GO" id="GO:1904263">
    <property type="term" value="P:positive regulation of TORC1 signaling"/>
    <property type="evidence" value="ECO:0007669"/>
    <property type="project" value="TreeGrafter"/>
</dbReference>
<feature type="compositionally biased region" description="Basic and acidic residues" evidence="12">
    <location>
        <begin position="880"/>
        <end position="890"/>
    </location>
</feature>
<evidence type="ECO:0000256" key="6">
    <source>
        <dbReference type="ARBA" id="ARBA00022723"/>
    </source>
</evidence>
<dbReference type="CDD" id="cd16488">
    <property type="entry name" value="mRING-H2-C3H3C2_Mio-like"/>
    <property type="match status" value="1"/>
</dbReference>
<dbReference type="InterPro" id="IPR049566">
    <property type="entry name" value="WDR59_RTC1-like_RING_Znf"/>
</dbReference>
<keyword evidence="9" id="KW-0862">Zinc</keyword>
<keyword evidence="6" id="KW-0479">Metal-binding</keyword>
<evidence type="ECO:0000256" key="11">
    <source>
        <dbReference type="PROSITE-ProRule" id="PRU00221"/>
    </source>
</evidence>
<dbReference type="PROSITE" id="PS50089">
    <property type="entry name" value="ZF_RING_2"/>
    <property type="match status" value="1"/>
</dbReference>
<feature type="region of interest" description="Disordered" evidence="12">
    <location>
        <begin position="1"/>
        <end position="25"/>
    </location>
</feature>
<evidence type="ECO:0000256" key="7">
    <source>
        <dbReference type="ARBA" id="ARBA00022737"/>
    </source>
</evidence>
<dbReference type="PANTHER" id="PTHR46200">
    <property type="entry name" value="GATOR COMPLEX PROTEIN WDR24"/>
    <property type="match status" value="1"/>
</dbReference>
<dbReference type="Pfam" id="PF17120">
    <property type="entry name" value="zf-RING_16"/>
    <property type="match status" value="1"/>
</dbReference>
<dbReference type="PANTHER" id="PTHR46200:SF1">
    <property type="entry name" value="GATOR COMPLEX PROTEIN WDR24"/>
    <property type="match status" value="1"/>
</dbReference>
<dbReference type="Gene3D" id="2.130.10.10">
    <property type="entry name" value="YVTN repeat-like/Quinoprotein amine dehydrogenase"/>
    <property type="match status" value="2"/>
</dbReference>
<dbReference type="AlphaFoldDB" id="A0A1Q2ZWK1"/>
<reference evidence="14 15" key="1">
    <citation type="submission" date="2016-08" db="EMBL/GenBank/DDBJ databases">
        <title>Draft genome sequence of allopolyploid Zygosaccharomyces rouxii.</title>
        <authorList>
            <person name="Watanabe J."/>
            <person name="Uehara K."/>
            <person name="Mogi Y."/>
            <person name="Tsukioka Y."/>
        </authorList>
    </citation>
    <scope>NUCLEOTIDE SEQUENCE [LARGE SCALE GENOMIC DNA]</scope>
    <source>
        <strain evidence="14 15">NBRC 110957</strain>
    </source>
</reference>
<evidence type="ECO:0000256" key="9">
    <source>
        <dbReference type="ARBA" id="ARBA00022833"/>
    </source>
</evidence>
<comment type="similarity">
    <text evidence="2">Belongs to the WD repeat RTC1 family.</text>
</comment>
<dbReference type="InterPro" id="IPR036322">
    <property type="entry name" value="WD40_repeat_dom_sf"/>
</dbReference>
<feature type="compositionally biased region" description="Polar residues" evidence="12">
    <location>
        <begin position="839"/>
        <end position="848"/>
    </location>
</feature>
<feature type="repeat" description="WD" evidence="11">
    <location>
        <begin position="213"/>
        <end position="255"/>
    </location>
</feature>
<feature type="region of interest" description="Disordered" evidence="12">
    <location>
        <begin position="880"/>
        <end position="971"/>
    </location>
</feature>
<evidence type="ECO:0000256" key="2">
    <source>
        <dbReference type="ARBA" id="ARBA00008863"/>
    </source>
</evidence>
<evidence type="ECO:0000256" key="3">
    <source>
        <dbReference type="ARBA" id="ARBA00015098"/>
    </source>
</evidence>
<keyword evidence="4" id="KW-0926">Vacuole</keyword>
<dbReference type="GO" id="GO:0008270">
    <property type="term" value="F:zinc ion binding"/>
    <property type="evidence" value="ECO:0007669"/>
    <property type="project" value="UniProtKB-KW"/>
</dbReference>
<evidence type="ECO:0000256" key="5">
    <source>
        <dbReference type="ARBA" id="ARBA00022574"/>
    </source>
</evidence>
<feature type="compositionally biased region" description="Acidic residues" evidence="12">
    <location>
        <begin position="941"/>
        <end position="954"/>
    </location>
</feature>
<dbReference type="GO" id="GO:0016239">
    <property type="term" value="P:positive regulation of macroautophagy"/>
    <property type="evidence" value="ECO:0007669"/>
    <property type="project" value="TreeGrafter"/>
</dbReference>
<dbReference type="OrthoDB" id="60955at2759"/>
<feature type="compositionally biased region" description="Polar residues" evidence="12">
    <location>
        <begin position="1"/>
        <end position="15"/>
    </location>
</feature>
<dbReference type="Proteomes" id="UP000187013">
    <property type="component" value="Unassembled WGS sequence"/>
</dbReference>
<keyword evidence="7" id="KW-0677">Repeat</keyword>
<comment type="caution">
    <text evidence="14">The sequence shown here is derived from an EMBL/GenBank/DDBJ whole genome shotgun (WGS) entry which is preliminary data.</text>
</comment>
<dbReference type="InterPro" id="IPR037590">
    <property type="entry name" value="WDR24"/>
</dbReference>
<dbReference type="GO" id="GO:0005774">
    <property type="term" value="C:vacuolar membrane"/>
    <property type="evidence" value="ECO:0007669"/>
    <property type="project" value="TreeGrafter"/>
</dbReference>
<dbReference type="InterPro" id="IPR001841">
    <property type="entry name" value="Znf_RING"/>
</dbReference>
<feature type="region of interest" description="Disordered" evidence="12">
    <location>
        <begin position="741"/>
        <end position="777"/>
    </location>
</feature>
<feature type="region of interest" description="Disordered" evidence="12">
    <location>
        <begin position="839"/>
        <end position="861"/>
    </location>
</feature>
<dbReference type="GO" id="GO:0005829">
    <property type="term" value="C:cytosol"/>
    <property type="evidence" value="ECO:0007669"/>
    <property type="project" value="TreeGrafter"/>
</dbReference>
<feature type="compositionally biased region" description="Gly residues" evidence="12">
    <location>
        <begin position="542"/>
        <end position="553"/>
    </location>
</feature>
<evidence type="ECO:0000256" key="8">
    <source>
        <dbReference type="ARBA" id="ARBA00022771"/>
    </source>
</evidence>
<name>A0A1Q2ZWK1_ZYGRO</name>
<organism evidence="14 15">
    <name type="scientific">Zygosaccharomyces rouxii</name>
    <dbReference type="NCBI Taxonomy" id="4956"/>
    <lineage>
        <taxon>Eukaryota</taxon>
        <taxon>Fungi</taxon>
        <taxon>Dikarya</taxon>
        <taxon>Ascomycota</taxon>
        <taxon>Saccharomycotina</taxon>
        <taxon>Saccharomycetes</taxon>
        <taxon>Saccharomycetales</taxon>
        <taxon>Saccharomycetaceae</taxon>
        <taxon>Zygosaccharomyces</taxon>
    </lineage>
</organism>
<dbReference type="InterPro" id="IPR001680">
    <property type="entry name" value="WD40_rpt"/>
</dbReference>
<keyword evidence="5 11" id="KW-0853">WD repeat</keyword>
<evidence type="ECO:0000259" key="13">
    <source>
        <dbReference type="PROSITE" id="PS50089"/>
    </source>
</evidence>
<gene>
    <name evidence="14" type="ORF">ZYGR_0I01330</name>
</gene>
<dbReference type="PROSITE" id="PS00678">
    <property type="entry name" value="WD_REPEATS_1"/>
    <property type="match status" value="1"/>
</dbReference>
<dbReference type="InterPro" id="IPR015943">
    <property type="entry name" value="WD40/YVTN_repeat-like_dom_sf"/>
</dbReference>
<comment type="subcellular location">
    <subcellularLocation>
        <location evidence="1">Vacuole</location>
    </subcellularLocation>
</comment>
<dbReference type="Pfam" id="PF00400">
    <property type="entry name" value="WD40"/>
    <property type="match status" value="2"/>
</dbReference>
<sequence>MNNRPIPRNQASSSHGRNDLKPGLFGRSSFRVQHYSGTNGISPIGSSPRTKISPRYSFASSFATSESSLRESSYFDERPPVQDTGVPKSSGLYYSRASPKELSSIDRINDSSFNGIVCAGKTHLGLYKFSPQDKSIDCMHDFVSAGNDGNRGSNVQMGLGKRSKRTKLSTIADVKAGFHNHKNYVAICSNSTVLSIYDINKTGSIDNPLVTNCSQHVRSVNSFDFNMVQTNLIISGGQDSCIKIWDLRSSRSRTLSRADVNINTASDSIRDVKWMPHPTACRSASQNDLRSGVGGAAGYKFASIHDSGLLLKFDLRQPNQVEKRINAHSGPGLCLNWHPYQDYISTGGRDGKCCLWYVGDGKPGTDFLQAGNTSVNTPHSMTSNLPTNLSVVPDMTINCGFPVTKLKVRPCYEKNVLNSLVSMSSMAEDFGVSIYSLARKYIPKYNLSTSSASLGFVWWDDNLIFNIDKDNRINGWYLDREPTVLDNMPKIVTRWRDIEGNGLLFIDQDRGGYQVNDEVPANIEESKKPPNQRVSINSLSGTAGGGNSGGGSNSGMIGSIKKGISQTGLTSFAGERPALSKTGLNFSNKSLATQSMNNSHSNSFSSYAGAGPGPLNEVADYSGIESPFLMTIDLPYILNNMRVSQLPPERKSLYSPEVQAIRESPVKVFKFLAKELEFSYMQEGRSGEMKNATQLSNVNEDTTKKDLMVKFGISEKSTWTALVNKKNEAVEAISKKSVSTKEGSESLIESDGESSAKSHESDDNSSDADKKENAKDGTMHVQEKIDILLELIPICGHNASVYSYIDDLPNFKIWILIRDSLLWDLERLSVEYPDEKLPETQSTDQIGQPITMGNDDSLASDTRSYMTSDLNYFVEEHPRALRSDSDEPKDHKKPLSGLKSQLTKIQETEASIDDSLNPPKMLKKPDNPIKQEQIGSRLNDDSDSAVLEDDDNEEKSDFDTQIKGIPITNKRQPRQSFIDTYMGGLKSPIGSSNANNEFFMGRVGHSLGHSSPGSKGSPMASLNNGEFTYPGFKRMSSRNDRRSSGSLFLSPLKRRESSTAEFFNKSPMRPLSPVAPVSSFKSNPTEFLPPWNTRRLLKQIFKQAVEMGNILLVVNILFLFQNLYQLTSTEVLKNTLAQFIKILHKHELFELSAAILKCSPWEVVINADGGQSLVPIFCDKCGKLITNEPSKEKFTLEAQEKGNSMPLQRFGYWYCDSCKKPNTLCVFCERPIKTLAIGLLECGHEGHFQCLQSWFLDEGMAECPGGCMNQIRL</sequence>
<evidence type="ECO:0000256" key="1">
    <source>
        <dbReference type="ARBA" id="ARBA00004116"/>
    </source>
</evidence>
<dbReference type="SMART" id="SM00320">
    <property type="entry name" value="WD40"/>
    <property type="match status" value="3"/>
</dbReference>
<feature type="compositionally biased region" description="Polar residues" evidence="12">
    <location>
        <begin position="898"/>
        <end position="909"/>
    </location>
</feature>
<proteinExistence type="inferred from homology"/>
<accession>A0A1Q2ZWK1</accession>
<protein>
    <recommendedName>
        <fullName evidence="3">Restriction of telomere capping protein 1</fullName>
    </recommendedName>
</protein>
<evidence type="ECO:0000313" key="14">
    <source>
        <dbReference type="EMBL" id="GAV47837.1"/>
    </source>
</evidence>
<evidence type="ECO:0000313" key="15">
    <source>
        <dbReference type="Proteomes" id="UP000187013"/>
    </source>
</evidence>
<evidence type="ECO:0000256" key="4">
    <source>
        <dbReference type="ARBA" id="ARBA00022554"/>
    </source>
</evidence>
<feature type="region of interest" description="Disordered" evidence="12">
    <location>
        <begin position="69"/>
        <end position="93"/>
    </location>
</feature>
<feature type="region of interest" description="Disordered" evidence="12">
    <location>
        <begin position="521"/>
        <end position="559"/>
    </location>
</feature>
<dbReference type="eggNOG" id="KOG0269">
    <property type="taxonomic scope" value="Eukaryota"/>
</dbReference>
<evidence type="ECO:0000256" key="10">
    <source>
        <dbReference type="PROSITE-ProRule" id="PRU00175"/>
    </source>
</evidence>
<dbReference type="PROSITE" id="PS50082">
    <property type="entry name" value="WD_REPEATS_2"/>
    <property type="match status" value="2"/>
</dbReference>
<keyword evidence="8 10" id="KW-0863">Zinc-finger</keyword>
<dbReference type="InterPro" id="IPR019775">
    <property type="entry name" value="WD40_repeat_CS"/>
</dbReference>
<feature type="domain" description="RING-type" evidence="13">
    <location>
        <begin position="1225"/>
        <end position="1264"/>
    </location>
</feature>